<gene>
    <name evidence="5" type="ORF">PTSG_10407</name>
</gene>
<dbReference type="Pfam" id="PF10585">
    <property type="entry name" value="UBA_E1_SCCH"/>
    <property type="match status" value="1"/>
</dbReference>
<feature type="compositionally biased region" description="Low complexity" evidence="3">
    <location>
        <begin position="398"/>
        <end position="424"/>
    </location>
</feature>
<dbReference type="STRING" id="946362.F2UPK2"/>
<evidence type="ECO:0000256" key="2">
    <source>
        <dbReference type="ARBA" id="ARBA00005673"/>
    </source>
</evidence>
<feature type="region of interest" description="Disordered" evidence="3">
    <location>
        <begin position="397"/>
        <end position="424"/>
    </location>
</feature>
<protein>
    <recommendedName>
        <fullName evidence="4">Ubiquitin-activating enzyme SCCH domain-containing protein</fullName>
    </recommendedName>
</protein>
<proteinExistence type="inferred from homology"/>
<dbReference type="InParanoid" id="F2UPK2"/>
<dbReference type="EMBL" id="GL832987">
    <property type="protein sequence ID" value="EGD79557.1"/>
    <property type="molecule type" value="Genomic_DNA"/>
</dbReference>
<comment type="similarity">
    <text evidence="2">Belongs to the ubiquitin-activating E1 family.</text>
</comment>
<dbReference type="SUPFAM" id="SSF69572">
    <property type="entry name" value="Activating enzymes of the ubiquitin-like proteins"/>
    <property type="match status" value="1"/>
</dbReference>
<dbReference type="InterPro" id="IPR042063">
    <property type="entry name" value="Ubi_acti_E1_SCCH"/>
</dbReference>
<reference evidence="5" key="1">
    <citation type="submission" date="2009-08" db="EMBL/GenBank/DDBJ databases">
        <title>Annotation of Salpingoeca rosetta.</title>
        <authorList>
            <consortium name="The Broad Institute Genome Sequencing Platform"/>
            <person name="Russ C."/>
            <person name="Cuomo C."/>
            <person name="Burger G."/>
            <person name="Gray M.W."/>
            <person name="Holland P.W.H."/>
            <person name="King N."/>
            <person name="Lang F.B.F."/>
            <person name="Roger A.J."/>
            <person name="Ruiz-Trillo I."/>
            <person name="Young S.K."/>
            <person name="Zeng Q."/>
            <person name="Gargeya S."/>
            <person name="Alvarado L."/>
            <person name="Berlin A."/>
            <person name="Chapman S.B."/>
            <person name="Chen Z."/>
            <person name="Freedman E."/>
            <person name="Gellesch M."/>
            <person name="Goldberg J."/>
            <person name="Griggs A."/>
            <person name="Gujja S."/>
            <person name="Heilman E."/>
            <person name="Heiman D."/>
            <person name="Howarth C."/>
            <person name="Mehta T."/>
            <person name="Neiman D."/>
            <person name="Pearson M."/>
            <person name="Roberts A."/>
            <person name="Saif S."/>
            <person name="Shea T."/>
            <person name="Shenoy N."/>
            <person name="Sisk P."/>
            <person name="Stolte C."/>
            <person name="Sykes S."/>
            <person name="White J."/>
            <person name="Yandava C."/>
            <person name="Haas B."/>
            <person name="Nusbaum C."/>
            <person name="Birren B."/>
        </authorList>
    </citation>
    <scope>NUCLEOTIDE SEQUENCE [LARGE SCALE GENOMIC DNA]</scope>
    <source>
        <strain evidence="5">ATCC 50818</strain>
    </source>
</reference>
<evidence type="ECO:0000259" key="4">
    <source>
        <dbReference type="Pfam" id="PF10585"/>
    </source>
</evidence>
<dbReference type="Proteomes" id="UP000007799">
    <property type="component" value="Unassembled WGS sequence"/>
</dbReference>
<dbReference type="KEGG" id="sre:PTSG_10407"/>
<accession>F2UPK2</accession>
<keyword evidence="6" id="KW-1185">Reference proteome</keyword>
<dbReference type="InterPro" id="IPR035985">
    <property type="entry name" value="Ubiquitin-activating_enz"/>
</dbReference>
<dbReference type="eggNOG" id="KOG2012">
    <property type="taxonomic scope" value="Eukaryota"/>
</dbReference>
<dbReference type="SUPFAM" id="SSF63829">
    <property type="entry name" value="Calcium-dependent phosphotriesterase"/>
    <property type="match status" value="1"/>
</dbReference>
<feature type="compositionally biased region" description="Acidic residues" evidence="3">
    <location>
        <begin position="334"/>
        <end position="347"/>
    </location>
</feature>
<evidence type="ECO:0000256" key="3">
    <source>
        <dbReference type="SAM" id="MobiDB-lite"/>
    </source>
</evidence>
<evidence type="ECO:0000313" key="5">
    <source>
        <dbReference type="EMBL" id="EGD79557.1"/>
    </source>
</evidence>
<dbReference type="RefSeq" id="XP_004988785.1">
    <property type="nucleotide sequence ID" value="XM_004988728.1"/>
</dbReference>
<feature type="domain" description="Ubiquitin-activating enzyme SCCH" evidence="4">
    <location>
        <begin position="137"/>
        <end position="191"/>
    </location>
</feature>
<dbReference type="Gene3D" id="1.10.10.2660">
    <property type="entry name" value="Ubiquitin-activating enzyme E1, SCCH domain"/>
    <property type="match status" value="1"/>
</dbReference>
<dbReference type="GO" id="GO:0008641">
    <property type="term" value="F:ubiquitin-like modifier activating enzyme activity"/>
    <property type="evidence" value="ECO:0007669"/>
    <property type="project" value="InterPro"/>
</dbReference>
<dbReference type="GeneID" id="16069325"/>
<dbReference type="AlphaFoldDB" id="F2UPK2"/>
<name>F2UPK2_SALR5</name>
<feature type="region of interest" description="Disordered" evidence="3">
    <location>
        <begin position="334"/>
        <end position="359"/>
    </location>
</feature>
<sequence length="602" mass="65401">MCVYKEGVVVQGLVKISGRCRPIHQIFNFHEASGTMGTGANVDVIVPHTINSYSDGGDAEAASRTSSSGARAKFGDLFVSPASQLQQFLEDPEGFISGLQTKIEQHERIGALERGVDTLKAIKDLAAQTQRPRVESPSGQVTKSGEPFWSGHKIFPEALEFDPQKPLHKEFLIAATNLYACVCKVHPTKYPSKENKLHIKRPPGSCPSASSGHEGYSYVSVSPDGRLLVAESFVWDMHRLTCKQHVPVTATDMVWTKDGRHLICPSYSRVYICGLGVREAERTIIFEDPFLGAELACAAASGGVIERWQKLGQPSTLLAEWRADAVDNDKEVVQDMDEEEASGEVEAETASKERVQPKEVTGVRVPRIAAFADRSQKFVCAYGNTVHFYLIEHRSMTSSSSSSSSNSSSSSSSSSSNSSSSSSGVSSALTRVVVLDDLFVDEAEPNANMTAATMATHPTDDSLLAIDTARGDVFVCDVANHNVLSKLKVSRNAPVKFGVFARHSSVLLVNSVESVIKCDYSTEQFDLCHLRPTTDPRCRPYVIVPIVVPPATPPADTQMLDDYDITTLPYLTSSAKHFDMAKKTMEAAASTSFVLDCLIHLA</sequence>
<dbReference type="InterPro" id="IPR019572">
    <property type="entry name" value="UBA_E1_SCCH"/>
</dbReference>
<comment type="pathway">
    <text evidence="1">Protein modification; protein ubiquitination.</text>
</comment>
<organism evidence="6">
    <name type="scientific">Salpingoeca rosetta (strain ATCC 50818 / BSB-021)</name>
    <dbReference type="NCBI Taxonomy" id="946362"/>
    <lineage>
        <taxon>Eukaryota</taxon>
        <taxon>Choanoflagellata</taxon>
        <taxon>Craspedida</taxon>
        <taxon>Salpingoecidae</taxon>
        <taxon>Salpingoeca</taxon>
    </lineage>
</organism>
<evidence type="ECO:0000313" key="6">
    <source>
        <dbReference type="Proteomes" id="UP000007799"/>
    </source>
</evidence>
<evidence type="ECO:0000256" key="1">
    <source>
        <dbReference type="ARBA" id="ARBA00004906"/>
    </source>
</evidence>